<name>A0ABQ1LE21_9SPHI</name>
<keyword evidence="2" id="KW-1185">Reference proteome</keyword>
<dbReference type="Proteomes" id="UP000597338">
    <property type="component" value="Unassembled WGS sequence"/>
</dbReference>
<sequence length="74" mass="8663">MSIQYLSNEKGKITAVQLPIKEWERIKKQYPDIENIDAELPDWQKSMLDKRLDAIAKDNTKVHPIEGLLTELDR</sequence>
<evidence type="ECO:0000313" key="1">
    <source>
        <dbReference type="EMBL" id="GGC21955.1"/>
    </source>
</evidence>
<comment type="caution">
    <text evidence="1">The sequence shown here is derived from an EMBL/GenBank/DDBJ whole genome shotgun (WGS) entry which is preliminary data.</text>
</comment>
<dbReference type="EMBL" id="BMIK01000002">
    <property type="protein sequence ID" value="GGC21955.1"/>
    <property type="molecule type" value="Genomic_DNA"/>
</dbReference>
<dbReference type="RefSeq" id="WP_188748559.1">
    <property type="nucleotide sequence ID" value="NZ_BMIK01000002.1"/>
</dbReference>
<protein>
    <recommendedName>
        <fullName evidence="3">Addiction module component CHP02574 family protein</fullName>
    </recommendedName>
</protein>
<evidence type="ECO:0008006" key="3">
    <source>
        <dbReference type="Google" id="ProtNLM"/>
    </source>
</evidence>
<accession>A0ABQ1LE21</accession>
<proteinExistence type="predicted"/>
<organism evidence="1 2">
    <name type="scientific">Parapedobacter defluvii</name>
    <dbReference type="NCBI Taxonomy" id="2045106"/>
    <lineage>
        <taxon>Bacteria</taxon>
        <taxon>Pseudomonadati</taxon>
        <taxon>Bacteroidota</taxon>
        <taxon>Sphingobacteriia</taxon>
        <taxon>Sphingobacteriales</taxon>
        <taxon>Sphingobacteriaceae</taxon>
        <taxon>Parapedobacter</taxon>
    </lineage>
</organism>
<gene>
    <name evidence="1" type="ORF">GCM10011386_12400</name>
</gene>
<reference evidence="2" key="1">
    <citation type="journal article" date="2019" name="Int. J. Syst. Evol. Microbiol.">
        <title>The Global Catalogue of Microorganisms (GCM) 10K type strain sequencing project: providing services to taxonomists for standard genome sequencing and annotation.</title>
        <authorList>
            <consortium name="The Broad Institute Genomics Platform"/>
            <consortium name="The Broad Institute Genome Sequencing Center for Infectious Disease"/>
            <person name="Wu L."/>
            <person name="Ma J."/>
        </authorList>
    </citation>
    <scope>NUCLEOTIDE SEQUENCE [LARGE SCALE GENOMIC DNA]</scope>
    <source>
        <strain evidence="2">CGMCC 1.15342</strain>
    </source>
</reference>
<evidence type="ECO:0000313" key="2">
    <source>
        <dbReference type="Proteomes" id="UP000597338"/>
    </source>
</evidence>